<reference evidence="1 2" key="1">
    <citation type="submission" date="2010-01" db="EMBL/GenBank/DDBJ databases">
        <authorList>
            <person name="Weinstock G."/>
            <person name="Sodergren E."/>
            <person name="Clifton S."/>
            <person name="Fulton L."/>
            <person name="Fulton B."/>
            <person name="Courtney L."/>
            <person name="Fronick C."/>
            <person name="Harrison M."/>
            <person name="Strong C."/>
            <person name="Farmer C."/>
            <person name="Delahaunty K."/>
            <person name="Markovic C."/>
            <person name="Hall O."/>
            <person name="Minx P."/>
            <person name="Tomlinson C."/>
            <person name="Mitreva M."/>
            <person name="Nelson J."/>
            <person name="Hou S."/>
            <person name="Wollam A."/>
            <person name="Pepin K.H."/>
            <person name="Johnson M."/>
            <person name="Bhonagiri V."/>
            <person name="Nash W.E."/>
            <person name="Warren W."/>
            <person name="Chinwalla A."/>
            <person name="Mardis E.R."/>
            <person name="Wilson R.K."/>
        </authorList>
    </citation>
    <scope>NUCLEOTIDE SEQUENCE [LARGE SCALE GENOMIC DNA]</scope>
    <source>
        <strain evidence="1 2">DSM 13479</strain>
    </source>
</reference>
<protein>
    <submittedName>
        <fullName evidence="1">Uncharacterized protein</fullName>
    </submittedName>
</protein>
<dbReference type="EMBL" id="ACIO01000207">
    <property type="protein sequence ID" value="EFC99167.1"/>
    <property type="molecule type" value="Genomic_DNA"/>
</dbReference>
<dbReference type="HOGENOM" id="CLU_3153694_0_0_9"/>
<evidence type="ECO:0000313" key="1">
    <source>
        <dbReference type="EMBL" id="EFC99167.1"/>
    </source>
</evidence>
<comment type="caution">
    <text evidence="1">The sequence shown here is derived from an EMBL/GenBank/DDBJ whole genome shotgun (WGS) entry which is preliminary data.</text>
</comment>
<evidence type="ECO:0000313" key="2">
    <source>
        <dbReference type="Proteomes" id="UP000004968"/>
    </source>
</evidence>
<gene>
    <name evidence="1" type="ORF">CLOSTHATH_02590</name>
</gene>
<organism evidence="1 2">
    <name type="scientific">Hungatella hathewayi DSM 13479</name>
    <dbReference type="NCBI Taxonomy" id="566550"/>
    <lineage>
        <taxon>Bacteria</taxon>
        <taxon>Bacillati</taxon>
        <taxon>Bacillota</taxon>
        <taxon>Clostridia</taxon>
        <taxon>Lachnospirales</taxon>
        <taxon>Lachnospiraceae</taxon>
        <taxon>Hungatella</taxon>
    </lineage>
</organism>
<sequence>MIIQARSCGAALGGLSRMKIGRPICLIRTEAAIFMGEKRGLAYRIFYR</sequence>
<dbReference type="AlphaFoldDB" id="D3AG54"/>
<proteinExistence type="predicted"/>
<accession>D3AG54</accession>
<name>D3AG54_9FIRM</name>
<dbReference type="Proteomes" id="UP000004968">
    <property type="component" value="Unassembled WGS sequence"/>
</dbReference>